<name>A0ABX6MJ24_9BURK</name>
<dbReference type="PANTHER" id="PTHR43610:SF1">
    <property type="entry name" value="N-ACETYLTRANSFERASE DOMAIN-CONTAINING PROTEIN"/>
    <property type="match status" value="1"/>
</dbReference>
<evidence type="ECO:0000313" key="2">
    <source>
        <dbReference type="EMBL" id="QJD94020.1"/>
    </source>
</evidence>
<dbReference type="RefSeq" id="WP_169115006.1">
    <property type="nucleotide sequence ID" value="NZ_CP051684.1"/>
</dbReference>
<dbReference type="InterPro" id="IPR000182">
    <property type="entry name" value="GNAT_dom"/>
</dbReference>
<protein>
    <submittedName>
        <fullName evidence="2">GNAT family N-acetyltransferase</fullName>
    </submittedName>
</protein>
<dbReference type="SUPFAM" id="SSF55729">
    <property type="entry name" value="Acyl-CoA N-acyltransferases (Nat)"/>
    <property type="match status" value="1"/>
</dbReference>
<evidence type="ECO:0000259" key="1">
    <source>
        <dbReference type="Pfam" id="PF13302"/>
    </source>
</evidence>
<dbReference type="EMBL" id="CP051684">
    <property type="protein sequence ID" value="QJD94020.1"/>
    <property type="molecule type" value="Genomic_DNA"/>
</dbReference>
<sequence length="205" mass="22699">MNTPLSTTFDTPLPVTLELHGVRLEPLAAHHADGLRAAASDGQLWNLRVTSVPEPHEVDAYIFKAIEQRPTRLAFAVIDSASGALIGTTSYHDIVPAIGRTEIGYTWYATRWQRTHVNTTCKLLLMTHAFETLGAALVGLRTDNFNHASQAAIERLGARKDGVLRHHALRRDGTVRDTVMYSIAAGEWPEIKAHLRDKLARHGVR</sequence>
<dbReference type="PANTHER" id="PTHR43610">
    <property type="entry name" value="BLL6696 PROTEIN"/>
    <property type="match status" value="1"/>
</dbReference>
<gene>
    <name evidence="2" type="ORF">HH213_06855</name>
</gene>
<accession>A0ABX6MJ24</accession>
<evidence type="ECO:0000313" key="3">
    <source>
        <dbReference type="Proteomes" id="UP000503117"/>
    </source>
</evidence>
<reference evidence="2 3" key="1">
    <citation type="submission" date="2020-04" db="EMBL/GenBank/DDBJ databases">
        <title>Genome sequencing of novel species.</title>
        <authorList>
            <person name="Heo J."/>
            <person name="Kim S.-J."/>
            <person name="Kim J.-S."/>
            <person name="Hong S.-B."/>
            <person name="Kwon S.-W."/>
        </authorList>
    </citation>
    <scope>NUCLEOTIDE SEQUENCE [LARGE SCALE GENOMIC DNA]</scope>
    <source>
        <strain evidence="2 3">AF9R3</strain>
    </source>
</reference>
<dbReference type="Pfam" id="PF13302">
    <property type="entry name" value="Acetyltransf_3"/>
    <property type="match status" value="1"/>
</dbReference>
<organism evidence="2 3">
    <name type="scientific">Duganella dendranthematis</name>
    <dbReference type="NCBI Taxonomy" id="2728021"/>
    <lineage>
        <taxon>Bacteria</taxon>
        <taxon>Pseudomonadati</taxon>
        <taxon>Pseudomonadota</taxon>
        <taxon>Betaproteobacteria</taxon>
        <taxon>Burkholderiales</taxon>
        <taxon>Oxalobacteraceae</taxon>
        <taxon>Telluria group</taxon>
        <taxon>Duganella</taxon>
    </lineage>
</organism>
<dbReference type="Proteomes" id="UP000503117">
    <property type="component" value="Chromosome"/>
</dbReference>
<dbReference type="Gene3D" id="3.40.630.30">
    <property type="match status" value="1"/>
</dbReference>
<feature type="domain" description="N-acetyltransferase" evidence="1">
    <location>
        <begin position="23"/>
        <end position="159"/>
    </location>
</feature>
<keyword evidence="3" id="KW-1185">Reference proteome</keyword>
<proteinExistence type="predicted"/>
<dbReference type="InterPro" id="IPR016181">
    <property type="entry name" value="Acyl_CoA_acyltransferase"/>
</dbReference>